<dbReference type="STRING" id="35608.A0A2U1NRW1"/>
<dbReference type="EMBL" id="PKPP01002290">
    <property type="protein sequence ID" value="PWA76256.1"/>
    <property type="molecule type" value="Genomic_DNA"/>
</dbReference>
<sequence length="196" mass="22551">MNPILQWFFASDCYGVNTINLALMQSMVGRAGKFKCPPDDTLGYSGCIGIKWVFGITYLAAEQSQTRYGFIPIGHLMFENQNVKVEEVYDRNAEESDAPTTLQISNQDQVQVCLQKSIFSIMLEYEDANEYGVLFISERTGFGGEWRPFVLEHRGEDDDALVLDFVYSTNYKDKGVKFLRLSNYGYYMRKVDPFWL</sequence>
<name>A0A2U1NRW1_ARTAN</name>
<organism evidence="1 2">
    <name type="scientific">Artemisia annua</name>
    <name type="common">Sweet wormwood</name>
    <dbReference type="NCBI Taxonomy" id="35608"/>
    <lineage>
        <taxon>Eukaryota</taxon>
        <taxon>Viridiplantae</taxon>
        <taxon>Streptophyta</taxon>
        <taxon>Embryophyta</taxon>
        <taxon>Tracheophyta</taxon>
        <taxon>Spermatophyta</taxon>
        <taxon>Magnoliopsida</taxon>
        <taxon>eudicotyledons</taxon>
        <taxon>Gunneridae</taxon>
        <taxon>Pentapetalae</taxon>
        <taxon>asterids</taxon>
        <taxon>campanulids</taxon>
        <taxon>Asterales</taxon>
        <taxon>Asteraceae</taxon>
        <taxon>Asteroideae</taxon>
        <taxon>Anthemideae</taxon>
        <taxon>Artemisiinae</taxon>
        <taxon>Artemisia</taxon>
    </lineage>
</organism>
<keyword evidence="2" id="KW-1185">Reference proteome</keyword>
<reference evidence="1 2" key="1">
    <citation type="journal article" date="2018" name="Mol. Plant">
        <title>The genome of Artemisia annua provides insight into the evolution of Asteraceae family and artemisinin biosynthesis.</title>
        <authorList>
            <person name="Shen Q."/>
            <person name="Zhang L."/>
            <person name="Liao Z."/>
            <person name="Wang S."/>
            <person name="Yan T."/>
            <person name="Shi P."/>
            <person name="Liu M."/>
            <person name="Fu X."/>
            <person name="Pan Q."/>
            <person name="Wang Y."/>
            <person name="Lv Z."/>
            <person name="Lu X."/>
            <person name="Zhang F."/>
            <person name="Jiang W."/>
            <person name="Ma Y."/>
            <person name="Chen M."/>
            <person name="Hao X."/>
            <person name="Li L."/>
            <person name="Tang Y."/>
            <person name="Lv G."/>
            <person name="Zhou Y."/>
            <person name="Sun X."/>
            <person name="Brodelius P.E."/>
            <person name="Rose J.K.C."/>
            <person name="Tang K."/>
        </authorList>
    </citation>
    <scope>NUCLEOTIDE SEQUENCE [LARGE SCALE GENOMIC DNA]</scope>
    <source>
        <strain evidence="2">cv. Huhao1</strain>
        <tissue evidence="1">Leaf</tissue>
    </source>
</reference>
<evidence type="ECO:0000313" key="2">
    <source>
        <dbReference type="Proteomes" id="UP000245207"/>
    </source>
</evidence>
<proteinExistence type="predicted"/>
<accession>A0A2U1NRW1</accession>
<comment type="caution">
    <text evidence="1">The sequence shown here is derived from an EMBL/GenBank/DDBJ whole genome shotgun (WGS) entry which is preliminary data.</text>
</comment>
<dbReference type="AlphaFoldDB" id="A0A2U1NRW1"/>
<dbReference type="Proteomes" id="UP000245207">
    <property type="component" value="Unassembled WGS sequence"/>
</dbReference>
<evidence type="ECO:0000313" key="1">
    <source>
        <dbReference type="EMBL" id="PWA76256.1"/>
    </source>
</evidence>
<protein>
    <submittedName>
        <fullName evidence="1">B3 DNA binding domain-containing protein</fullName>
    </submittedName>
</protein>
<gene>
    <name evidence="1" type="ORF">CTI12_AA232240</name>
</gene>